<protein>
    <submittedName>
        <fullName evidence="1">DUF4304 domain-containing protein</fullName>
    </submittedName>
</protein>
<dbReference type="RefSeq" id="WP_132275541.1">
    <property type="nucleotide sequence ID" value="NZ_JAOBST010000028.1"/>
</dbReference>
<dbReference type="AlphaFoldDB" id="A0A4R4FIA7"/>
<accession>A0A4R4FIA7</accession>
<dbReference type="InterPro" id="IPR025412">
    <property type="entry name" value="DUF4304"/>
</dbReference>
<name>A0A4R4FIA7_9FIRM</name>
<dbReference type="Pfam" id="PF14137">
    <property type="entry name" value="DUF4304"/>
    <property type="match status" value="1"/>
</dbReference>
<comment type="caution">
    <text evidence="1">The sequence shown here is derived from an EMBL/GenBank/DDBJ whole genome shotgun (WGS) entry which is preliminary data.</text>
</comment>
<evidence type="ECO:0000313" key="2">
    <source>
        <dbReference type="Proteomes" id="UP000295710"/>
    </source>
</evidence>
<evidence type="ECO:0000313" key="1">
    <source>
        <dbReference type="EMBL" id="TDA22586.1"/>
    </source>
</evidence>
<organism evidence="1 2">
    <name type="scientific">Extibacter muris</name>
    <dbReference type="NCBI Taxonomy" id="1796622"/>
    <lineage>
        <taxon>Bacteria</taxon>
        <taxon>Bacillati</taxon>
        <taxon>Bacillota</taxon>
        <taxon>Clostridia</taxon>
        <taxon>Lachnospirales</taxon>
        <taxon>Lachnospiraceae</taxon>
        <taxon>Extibacter</taxon>
    </lineage>
</organism>
<dbReference type="EMBL" id="SMMX01000003">
    <property type="protein sequence ID" value="TDA22586.1"/>
    <property type="molecule type" value="Genomic_DNA"/>
</dbReference>
<proteinExistence type="predicted"/>
<reference evidence="1 2" key="1">
    <citation type="journal article" date="2016" name="Nat. Microbiol.">
        <title>The Mouse Intestinal Bacterial Collection (miBC) provides host-specific insight into cultured diversity and functional potential of the gut microbiota.</title>
        <authorList>
            <person name="Lagkouvardos I."/>
            <person name="Pukall R."/>
            <person name="Abt B."/>
            <person name="Foesel B.U."/>
            <person name="Meier-Kolthoff J.P."/>
            <person name="Kumar N."/>
            <person name="Bresciani A."/>
            <person name="Martinez I."/>
            <person name="Just S."/>
            <person name="Ziegler C."/>
            <person name="Brugiroux S."/>
            <person name="Garzetti D."/>
            <person name="Wenning M."/>
            <person name="Bui T.P."/>
            <person name="Wang J."/>
            <person name="Hugenholtz F."/>
            <person name="Plugge C.M."/>
            <person name="Peterson D.A."/>
            <person name="Hornef M.W."/>
            <person name="Baines J.F."/>
            <person name="Smidt H."/>
            <person name="Walter J."/>
            <person name="Kristiansen K."/>
            <person name="Nielsen H.B."/>
            <person name="Haller D."/>
            <person name="Overmann J."/>
            <person name="Stecher B."/>
            <person name="Clavel T."/>
        </authorList>
    </citation>
    <scope>NUCLEOTIDE SEQUENCE [LARGE SCALE GENOMIC DNA]</scope>
    <source>
        <strain evidence="1 2">DSM 28560</strain>
    </source>
</reference>
<keyword evidence="2" id="KW-1185">Reference proteome</keyword>
<gene>
    <name evidence="1" type="ORF">E1963_03990</name>
</gene>
<dbReference type="Proteomes" id="UP000295710">
    <property type="component" value="Unassembled WGS sequence"/>
</dbReference>
<sequence length="242" mass="28005">MTSREKKNKVIQQVIKPALKEAGFHSLRGTQAFYSHKESCTIAINIQNSQFNNNVTGFSFWLNIVVDTPKLSDEQLQGVAFFNESFTESCFLPHQGRLHPLRDVRGYVIDGYKNYKPMDTPYEEIQTIIANDMQQYIIPGLSQINSIADYQECVALWQEESKSQFVRLVDYFLEAHMLTLPFQKDTWIGTVNMKELVEKQKTLCLTTDEIMQNKSIYCKVRELSTHPQEDTWPLICMTLSAE</sequence>